<organism evidence="1 2">
    <name type="scientific">Christiangramia flava JLT2011</name>
    <dbReference type="NCBI Taxonomy" id="1229726"/>
    <lineage>
        <taxon>Bacteria</taxon>
        <taxon>Pseudomonadati</taxon>
        <taxon>Bacteroidota</taxon>
        <taxon>Flavobacteriia</taxon>
        <taxon>Flavobacteriales</taxon>
        <taxon>Flavobacteriaceae</taxon>
        <taxon>Christiangramia</taxon>
    </lineage>
</organism>
<accession>A0A1L7I7A6</accession>
<protein>
    <submittedName>
        <fullName evidence="1">Uncharacterized protein</fullName>
    </submittedName>
</protein>
<dbReference type="EMBL" id="CP016359">
    <property type="protein sequence ID" value="APU69470.1"/>
    <property type="molecule type" value="Genomic_DNA"/>
</dbReference>
<evidence type="ECO:0000313" key="1">
    <source>
        <dbReference type="EMBL" id="APU69470.1"/>
    </source>
</evidence>
<dbReference type="Proteomes" id="UP000186230">
    <property type="component" value="Chromosome"/>
</dbReference>
<gene>
    <name evidence="1" type="ORF">GRFL_2746</name>
</gene>
<name>A0A1L7I7A6_9FLAO</name>
<dbReference type="RefSeq" id="WP_083645135.1">
    <property type="nucleotide sequence ID" value="NZ_AMRU01000015.1"/>
</dbReference>
<sequence length="197" mass="22734">MELEEMKNLWEGMSKKVEKQELLTKNLLEKVTEQKYHSKLNKIRYPEMIGTIICYLGAVYLIMNFVKIDPLAEKIFAIIAIGLLLTLPVISLRSLNLMQNLPISSKTYLDTLNDFGKRKMRFQKFQKLNVSLGLFLLIVAIPVLSAIKGVDLSETEHFWTLTFPISIIAFLGFAFWVFRSYKKSLEATEKLLSDINH</sequence>
<dbReference type="AlphaFoldDB" id="A0A1L7I7A6"/>
<dbReference type="STRING" id="1229726.GRFL_2746"/>
<reference evidence="1 2" key="1">
    <citation type="submission" date="2016-07" db="EMBL/GenBank/DDBJ databases">
        <title>Multi-omics approach to identify versatile polysaccharide utilization systems of a marine flavobacterium Gramella flava.</title>
        <authorList>
            <person name="Tang K."/>
        </authorList>
    </citation>
    <scope>NUCLEOTIDE SEQUENCE [LARGE SCALE GENOMIC DNA]</scope>
    <source>
        <strain evidence="1 2">JLT2011</strain>
    </source>
</reference>
<dbReference type="KEGG" id="gfl:GRFL_2746"/>
<proteinExistence type="predicted"/>
<evidence type="ECO:0000313" key="2">
    <source>
        <dbReference type="Proteomes" id="UP000186230"/>
    </source>
</evidence>
<keyword evidence="2" id="KW-1185">Reference proteome</keyword>
<dbReference type="OrthoDB" id="1160385at2"/>